<dbReference type="InterPro" id="IPR008969">
    <property type="entry name" value="CarboxyPept-like_regulatory"/>
</dbReference>
<dbReference type="SUPFAM" id="SSF49464">
    <property type="entry name" value="Carboxypeptidase regulatory domain-like"/>
    <property type="match status" value="1"/>
</dbReference>
<feature type="compositionally biased region" description="Polar residues" evidence="1">
    <location>
        <begin position="1"/>
        <end position="15"/>
    </location>
</feature>
<evidence type="ECO:0008006" key="4">
    <source>
        <dbReference type="Google" id="ProtNLM"/>
    </source>
</evidence>
<accession>W2C3C4</accession>
<sequence length="861" mass="98726">MLTVTGSSAQQQLNGHTRAKTNGAPIPDVYVMLMSADGRRILSYDYSRDDGAFTLDLPSDGAPEYVVSTSRLGFEALRQSVRRDAGTVELRLQETSVKLREVKVEAAPMRRRGDTLTYFMSNFSRPQDKTLAEVLERMPGIEVRSDGLVKYDGRPINRFYIEDLNLLGNRYSLATKNLSPADIASVQVYENHEPIKMMRGRTDPDEAALNIRLKSGSRAKWLLTGDFGLGGFPMLYDATVTLARFARRNQTLIVAKANNTGRDIAMELRIHSMGATVFNPATLEGIPDQLSPLTMTSAFFVRDRARFNRSAIASVNQLWRVADDVDLRLNLNYGYERESRSRSVETEYRLGNGQTYTVGDYTSQIVRRHKLEGEWTLTANRTRYFLENKLSAEIHWKDARADVAAGGHQMQQQMSLPRTLIKNHLKLSRLIGRVAFGFGNETEFIRMPQWLTVSSQDSIPLFRQLFVRQSIRYEAGSNDSYLTLNFHSGAHTLDLKTGFAWKGQAVRSALQPQPEGVEGPYTNDLRWRLWQLYAVPAYRFVYGAWSLTSSAMLEQRQTTYAGHTDRDLQIHPAIRFSYEPSAVFKSSASWKRTIRRGDLDNRLTGYVMKRYNLLTRGTDREERNVSDMLSLDLSVKDLSHFFNLSYMTYFSRHQGNLISAYLIRDFYTFSWLRPFDQRSTYWSHTLSATRLLTRLSLTAGLQIAYARNASTLEQQGATIDYTDHSFTLSPSLKWNARRNLNFDYVASLSYTGVSIDRSAVDRYIPFLDHRLYTYWGLTPRLSLTTTLQHYYTQAPDISATNLFFADLGLRFSFPHMTVSLDWTNLLNRRTYVVTGYNAINTYTRTDRLRPSEFLISFRFKR</sequence>
<evidence type="ECO:0000313" key="3">
    <source>
        <dbReference type="Proteomes" id="UP000018837"/>
    </source>
</evidence>
<dbReference type="AlphaFoldDB" id="W2C3C4"/>
<reference evidence="2 3" key="1">
    <citation type="submission" date="2013-11" db="EMBL/GenBank/DDBJ databases">
        <title>Single cell genomics of uncultured Tannerella BU063 (oral taxon 286).</title>
        <authorList>
            <person name="Beall C.J."/>
            <person name="Campbell A.G."/>
            <person name="Griffen A.L."/>
            <person name="Podar M."/>
            <person name="Leys E.J."/>
        </authorList>
    </citation>
    <scope>NUCLEOTIDE SEQUENCE [LARGE SCALE GENOMIC DNA]</scope>
    <source>
        <strain evidence="2">Cell 2</strain>
    </source>
</reference>
<evidence type="ECO:0000256" key="1">
    <source>
        <dbReference type="SAM" id="MobiDB-lite"/>
    </source>
</evidence>
<dbReference type="EMBL" id="AYUF01000468">
    <property type="protein sequence ID" value="ETK01694.1"/>
    <property type="molecule type" value="Genomic_DNA"/>
</dbReference>
<gene>
    <name evidence="2" type="ORF">N425_08585</name>
</gene>
<dbReference type="Proteomes" id="UP000018837">
    <property type="component" value="Unassembled WGS sequence"/>
</dbReference>
<proteinExistence type="predicted"/>
<comment type="caution">
    <text evidence="2">The sequence shown here is derived from an EMBL/GenBank/DDBJ whole genome shotgun (WGS) entry which is preliminary data.</text>
</comment>
<dbReference type="PATRIC" id="fig|1411148.3.peg.1343"/>
<name>W2C3C4_9BACT</name>
<protein>
    <recommendedName>
        <fullName evidence="4">Collagen-binding protein</fullName>
    </recommendedName>
</protein>
<evidence type="ECO:0000313" key="2">
    <source>
        <dbReference type="EMBL" id="ETK01694.1"/>
    </source>
</evidence>
<feature type="region of interest" description="Disordered" evidence="1">
    <location>
        <begin position="1"/>
        <end position="21"/>
    </location>
</feature>
<organism evidence="2 3">
    <name type="scientific">Tannerella sp. oral taxon BU063 isolate Cell 2</name>
    <dbReference type="NCBI Taxonomy" id="1411148"/>
    <lineage>
        <taxon>Bacteria</taxon>
        <taxon>Pseudomonadati</taxon>
        <taxon>Bacteroidota</taxon>
        <taxon>Bacteroidia</taxon>
        <taxon>Bacteroidales</taxon>
        <taxon>Tannerellaceae</taxon>
        <taxon>Tannerella</taxon>
    </lineage>
</organism>
<dbReference type="SUPFAM" id="SSF56935">
    <property type="entry name" value="Porins"/>
    <property type="match status" value="1"/>
</dbReference>